<organism evidence="2">
    <name type="scientific">Drosophila melanogaster</name>
    <name type="common">Fruit fly</name>
    <dbReference type="NCBI Taxonomy" id="7227"/>
    <lineage>
        <taxon>Eukaryota</taxon>
        <taxon>Metazoa</taxon>
        <taxon>Ecdysozoa</taxon>
        <taxon>Arthropoda</taxon>
        <taxon>Hexapoda</taxon>
        <taxon>Insecta</taxon>
        <taxon>Pterygota</taxon>
        <taxon>Neoptera</taxon>
        <taxon>Endopterygota</taxon>
        <taxon>Diptera</taxon>
        <taxon>Brachycera</taxon>
        <taxon>Muscomorpha</taxon>
        <taxon>Ephydroidea</taxon>
        <taxon>Drosophilidae</taxon>
        <taxon>Drosophila</taxon>
        <taxon>Sophophora</taxon>
    </lineage>
</organism>
<feature type="region of interest" description="Disordered" evidence="1">
    <location>
        <begin position="111"/>
        <end position="130"/>
    </location>
</feature>
<dbReference type="EMBL" id="BK003922">
    <property type="protein sequence ID" value="DAA02620.1"/>
    <property type="molecule type" value="Genomic_DNA"/>
</dbReference>
<dbReference type="AlphaFoldDB" id="Q6IG44"/>
<accession>Q6IG44</accession>
<name>Q6IG44_DROME</name>
<sequence length="130" mass="14535">MEWIGPGWHGGGVASQCWLAGWDCVHLDAGYPAYKPSLSAIQPCCPPFWLLLLPAPNSQLPTPGNFKLCVTYTHNGQNLVWPSHLTPFDFCAAFRLPTICMQQQRQMQQQQQQHGATAAIDDGQSIEWRQ</sequence>
<evidence type="ECO:0000256" key="1">
    <source>
        <dbReference type="SAM" id="MobiDB-lite"/>
    </source>
</evidence>
<proteinExistence type="predicted"/>
<evidence type="ECO:0000313" key="2">
    <source>
        <dbReference type="EMBL" id="DAA02620.1"/>
    </source>
</evidence>
<reference evidence="2" key="1">
    <citation type="journal article" date="2003" name="Genome Biol.">
        <title>An integrated gene annotation and transcriptional profiling approach towards the full gene content of the Drosophila genome.</title>
        <authorList>
            <person name="Hild M."/>
            <person name="Beckmann B."/>
            <person name="Haas S.A."/>
            <person name="Koch B."/>
            <person name="Solovyev V."/>
            <person name="Busold C."/>
            <person name="Fellenberg K."/>
            <person name="Boutros M."/>
            <person name="Vingron M."/>
            <person name="Sauer F."/>
            <person name="Hoheisel J.D."/>
            <person name="Paro R."/>
        </authorList>
    </citation>
    <scope>NUCLEOTIDE SEQUENCE</scope>
</reference>
<gene>
    <name evidence="2" type="ORF">HDC07247</name>
</gene>
<protein>
    <submittedName>
        <fullName evidence="2">HDC07247</fullName>
    </submittedName>
</protein>